<protein>
    <submittedName>
        <fullName evidence="2">Uncharacterized protein</fullName>
    </submittedName>
</protein>
<evidence type="ECO:0000256" key="1">
    <source>
        <dbReference type="SAM" id="MobiDB-lite"/>
    </source>
</evidence>
<accession>A0AAV8YXE7</accession>
<dbReference type="AlphaFoldDB" id="A0AAV8YXE7"/>
<dbReference type="InterPro" id="IPR012674">
    <property type="entry name" value="Calycin"/>
</dbReference>
<comment type="caution">
    <text evidence="2">The sequence shown here is derived from an EMBL/GenBank/DDBJ whole genome shotgun (WGS) entry which is preliminary data.</text>
</comment>
<dbReference type="EMBL" id="JANEYF010001827">
    <property type="protein sequence ID" value="KAJ8956213.1"/>
    <property type="molecule type" value="Genomic_DNA"/>
</dbReference>
<evidence type="ECO:0000313" key="2">
    <source>
        <dbReference type="EMBL" id="KAJ8956213.1"/>
    </source>
</evidence>
<name>A0AAV8YXE7_9CUCU</name>
<gene>
    <name evidence="2" type="ORF">NQ314_006759</name>
</gene>
<dbReference type="Gene3D" id="2.40.128.20">
    <property type="match status" value="1"/>
</dbReference>
<reference evidence="2" key="1">
    <citation type="journal article" date="2023" name="Insect Mol. Biol.">
        <title>Genome sequencing provides insights into the evolution of gene families encoding plant cell wall-degrading enzymes in longhorned beetles.</title>
        <authorList>
            <person name="Shin N.R."/>
            <person name="Okamura Y."/>
            <person name="Kirsch R."/>
            <person name="Pauchet Y."/>
        </authorList>
    </citation>
    <scope>NUCLEOTIDE SEQUENCE</scope>
    <source>
        <strain evidence="2">RBIC_L_NR</strain>
    </source>
</reference>
<feature type="region of interest" description="Disordered" evidence="1">
    <location>
        <begin position="212"/>
        <end position="258"/>
    </location>
</feature>
<proteinExistence type="predicted"/>
<feature type="compositionally biased region" description="Basic and acidic residues" evidence="1">
    <location>
        <begin position="215"/>
        <end position="258"/>
    </location>
</feature>
<sequence>MVQIVGKYELVENKKFYEMLLKLAKKANEAKSFLEVEVNGNKVQLTNETNVNNFVLNEEFDETFSAKVFKSTATLDELRRNSSLLKPSLNPMPPGKKNFSCEYESCSGFEIVTENKVSKNNDNDYESYYNLNNDSNLESVVTRSGRQIMPIRFNDYVLFQRKFSENGKFAFNKLKEKKWERPMMDEQFLECLTNDDDLVILGLSDDEDNFNDIGKILDENDQREPEDNKNNYQREPKENGNNDQRQPEDENKYQREPEENGCLQVIAFLCRYTANKNLTD</sequence>
<dbReference type="SUPFAM" id="SSF50814">
    <property type="entry name" value="Lipocalins"/>
    <property type="match status" value="1"/>
</dbReference>
<dbReference type="Proteomes" id="UP001162156">
    <property type="component" value="Unassembled WGS sequence"/>
</dbReference>
<organism evidence="2 3">
    <name type="scientific">Rhamnusium bicolor</name>
    <dbReference type="NCBI Taxonomy" id="1586634"/>
    <lineage>
        <taxon>Eukaryota</taxon>
        <taxon>Metazoa</taxon>
        <taxon>Ecdysozoa</taxon>
        <taxon>Arthropoda</taxon>
        <taxon>Hexapoda</taxon>
        <taxon>Insecta</taxon>
        <taxon>Pterygota</taxon>
        <taxon>Neoptera</taxon>
        <taxon>Endopterygota</taxon>
        <taxon>Coleoptera</taxon>
        <taxon>Polyphaga</taxon>
        <taxon>Cucujiformia</taxon>
        <taxon>Chrysomeloidea</taxon>
        <taxon>Cerambycidae</taxon>
        <taxon>Lepturinae</taxon>
        <taxon>Rhagiini</taxon>
        <taxon>Rhamnusium</taxon>
    </lineage>
</organism>
<keyword evidence="3" id="KW-1185">Reference proteome</keyword>
<evidence type="ECO:0000313" key="3">
    <source>
        <dbReference type="Proteomes" id="UP001162156"/>
    </source>
</evidence>